<keyword evidence="2" id="KW-1185">Reference proteome</keyword>
<dbReference type="EMBL" id="JAGWCR010000005">
    <property type="protein sequence ID" value="MBS3649359.1"/>
    <property type="molecule type" value="Genomic_DNA"/>
</dbReference>
<dbReference type="AlphaFoldDB" id="A0A942DWU6"/>
<proteinExistence type="predicted"/>
<evidence type="ECO:0000313" key="2">
    <source>
        <dbReference type="Proteomes" id="UP000680348"/>
    </source>
</evidence>
<comment type="caution">
    <text evidence="1">The sequence shown here is derived from an EMBL/GenBank/DDBJ whole genome shotgun (WGS) entry which is preliminary data.</text>
</comment>
<gene>
    <name evidence="1" type="ORF">KEU06_12130</name>
</gene>
<reference evidence="1" key="1">
    <citation type="submission" date="2021-04" db="EMBL/GenBank/DDBJ databases">
        <title>Pseudaminobacter soli sp. nov., isolated from paddy soil contaminated by heavy metals.</title>
        <authorList>
            <person name="Zhang K."/>
        </authorList>
    </citation>
    <scope>NUCLEOTIDE SEQUENCE</scope>
    <source>
        <strain evidence="1">19-2017</strain>
    </source>
</reference>
<protein>
    <submittedName>
        <fullName evidence="1">AlpA family phage regulatory protein</fullName>
    </submittedName>
</protein>
<organism evidence="1 2">
    <name type="scientific">Pseudaminobacter soli</name>
    <name type="common">ex Zhang et al. 2022</name>
    <dbReference type="NCBI Taxonomy" id="2831468"/>
    <lineage>
        <taxon>Bacteria</taxon>
        <taxon>Pseudomonadati</taxon>
        <taxon>Pseudomonadota</taxon>
        <taxon>Alphaproteobacteria</taxon>
        <taxon>Hyphomicrobiales</taxon>
        <taxon>Phyllobacteriaceae</taxon>
        <taxon>Pseudaminobacter</taxon>
    </lineage>
</organism>
<dbReference type="Proteomes" id="UP000680348">
    <property type="component" value="Unassembled WGS sequence"/>
</dbReference>
<name>A0A942DWU6_9HYPH</name>
<sequence>MTVKLGGNRVAFVEDEIEAWIEEKIRAWDERRARRQGA</sequence>
<evidence type="ECO:0000313" key="1">
    <source>
        <dbReference type="EMBL" id="MBS3649359.1"/>
    </source>
</evidence>
<accession>A0A942DWU6</accession>